<gene>
    <name evidence="1" type="ORF">KDM92_07905</name>
</gene>
<dbReference type="InterPro" id="IPR016181">
    <property type="entry name" value="Acyl_CoA_acyltransferase"/>
</dbReference>
<sequence length="381" mass="44403">MNSEVSHYRMRLHDSLSEIGQVNWDELLKRQAKPNPFLSYAFLHALHESGSASNQTGWTPRFIGLWDNQKLVAAMPLYEKTHSYGEYVFDWAWANAYHQHGVAYYPKLLSAIPFTPIEGSRLFASDEKAQTVLIKNLQALAQSGLYSSCHLLFTTEAEIDVLQQAGFMTRQGVQFHWENQNYRDFDDFLMHLDAKKRKNIRAERRKVQEANIQFEHRCGPDISHQDWEFFKQCYDKTYAEHHSSPYLNLDFFLRIGQTMPEHLYLIIATKDNQRIAAALFIYDSHTIYGRYWGCLEYHPCLHFETAYYQALDFCIAEKIQTFEGGAQGEHKLARGFLPRKTFSAHYLNEPAFANAVANFLQREQGGIENYVDELNEHSPFK</sequence>
<protein>
    <submittedName>
        <fullName evidence="1">N-acetyltransferase</fullName>
    </submittedName>
</protein>
<evidence type="ECO:0000313" key="2">
    <source>
        <dbReference type="Proteomes" id="UP000680158"/>
    </source>
</evidence>
<keyword evidence="2" id="KW-1185">Reference proteome</keyword>
<reference evidence="1 2" key="1">
    <citation type="submission" date="2021-04" db="EMBL/GenBank/DDBJ databases">
        <title>novel species isolated from subtropical streams in China.</title>
        <authorList>
            <person name="Lu H."/>
        </authorList>
    </citation>
    <scope>NUCLEOTIDE SEQUENCE [LARGE SCALE GENOMIC DNA]</scope>
    <source>
        <strain evidence="1 2">BYS107W</strain>
    </source>
</reference>
<proteinExistence type="predicted"/>
<dbReference type="Pfam" id="PF04339">
    <property type="entry name" value="FemAB_like"/>
    <property type="match status" value="1"/>
</dbReference>
<organism evidence="1 2">
    <name type="scientific">Undibacterium baiyunense</name>
    <dbReference type="NCBI Taxonomy" id="2828731"/>
    <lineage>
        <taxon>Bacteria</taxon>
        <taxon>Pseudomonadati</taxon>
        <taxon>Pseudomonadota</taxon>
        <taxon>Betaproteobacteria</taxon>
        <taxon>Burkholderiales</taxon>
        <taxon>Oxalobacteraceae</taxon>
        <taxon>Undibacterium</taxon>
    </lineage>
</organism>
<dbReference type="SUPFAM" id="SSF55729">
    <property type="entry name" value="Acyl-CoA N-acyltransferases (Nat)"/>
    <property type="match status" value="1"/>
</dbReference>
<dbReference type="InterPro" id="IPR007434">
    <property type="entry name" value="FemAB-like"/>
</dbReference>
<dbReference type="PANTHER" id="PTHR47017">
    <property type="entry name" value="ACYL-COA"/>
    <property type="match status" value="1"/>
</dbReference>
<dbReference type="AlphaFoldDB" id="A0A941DEA1"/>
<evidence type="ECO:0000313" key="1">
    <source>
        <dbReference type="EMBL" id="MBR7746501.1"/>
    </source>
</evidence>
<dbReference type="PANTHER" id="PTHR47017:SF1">
    <property type="entry name" value="ACYL-COA"/>
    <property type="match status" value="1"/>
</dbReference>
<dbReference type="EMBL" id="JAGSPM010000004">
    <property type="protein sequence ID" value="MBR7746501.1"/>
    <property type="molecule type" value="Genomic_DNA"/>
</dbReference>
<accession>A0A941DEA1</accession>
<comment type="caution">
    <text evidence="1">The sequence shown here is derived from an EMBL/GenBank/DDBJ whole genome shotgun (WGS) entry which is preliminary data.</text>
</comment>
<dbReference type="Gene3D" id="3.40.630.30">
    <property type="match status" value="1"/>
</dbReference>
<dbReference type="Proteomes" id="UP000680158">
    <property type="component" value="Unassembled WGS sequence"/>
</dbReference>
<name>A0A941DEA1_9BURK</name>
<dbReference type="RefSeq" id="WP_212683842.1">
    <property type="nucleotide sequence ID" value="NZ_JAGSPM010000004.1"/>
</dbReference>